<evidence type="ECO:0000256" key="1">
    <source>
        <dbReference type="SAM" id="MobiDB-lite"/>
    </source>
</evidence>
<feature type="compositionally biased region" description="Low complexity" evidence="1">
    <location>
        <begin position="225"/>
        <end position="249"/>
    </location>
</feature>
<evidence type="ECO:0000313" key="3">
    <source>
        <dbReference type="Proteomes" id="UP000194127"/>
    </source>
</evidence>
<feature type="compositionally biased region" description="Polar residues" evidence="1">
    <location>
        <begin position="155"/>
        <end position="165"/>
    </location>
</feature>
<feature type="compositionally biased region" description="Basic and acidic residues" evidence="1">
    <location>
        <begin position="20"/>
        <end position="34"/>
    </location>
</feature>
<keyword evidence="3" id="KW-1185">Reference proteome</keyword>
<name>A0A1X6MLV7_9APHY</name>
<organism evidence="2 3">
    <name type="scientific">Postia placenta MAD-698-R-SB12</name>
    <dbReference type="NCBI Taxonomy" id="670580"/>
    <lineage>
        <taxon>Eukaryota</taxon>
        <taxon>Fungi</taxon>
        <taxon>Dikarya</taxon>
        <taxon>Basidiomycota</taxon>
        <taxon>Agaricomycotina</taxon>
        <taxon>Agaricomycetes</taxon>
        <taxon>Polyporales</taxon>
        <taxon>Adustoporiaceae</taxon>
        <taxon>Rhodonia</taxon>
    </lineage>
</organism>
<dbReference type="EMBL" id="KZ110609">
    <property type="protein sequence ID" value="OSX57196.1"/>
    <property type="molecule type" value="Genomic_DNA"/>
</dbReference>
<reference evidence="2 3" key="1">
    <citation type="submission" date="2017-04" db="EMBL/GenBank/DDBJ databases">
        <title>Genome Sequence of the Model Brown-Rot Fungus Postia placenta SB12.</title>
        <authorList>
            <consortium name="DOE Joint Genome Institute"/>
            <person name="Gaskell J."/>
            <person name="Kersten P."/>
            <person name="Larrondo L.F."/>
            <person name="Canessa P."/>
            <person name="Martinez D."/>
            <person name="Hibbett D."/>
            <person name="Schmoll M."/>
            <person name="Kubicek C.P."/>
            <person name="Martinez A.T."/>
            <person name="Yadav J."/>
            <person name="Master E."/>
            <person name="Magnuson J.K."/>
            <person name="James T."/>
            <person name="Yaver D."/>
            <person name="Berka R."/>
            <person name="Labutti K."/>
            <person name="Lipzen A."/>
            <person name="Aerts A."/>
            <person name="Barry K."/>
            <person name="Henrissat B."/>
            <person name="Blanchette R."/>
            <person name="Grigoriev I."/>
            <person name="Cullen D."/>
        </authorList>
    </citation>
    <scope>NUCLEOTIDE SEQUENCE [LARGE SCALE GENOMIC DNA]</scope>
    <source>
        <strain evidence="2 3">MAD-698-R-SB12</strain>
    </source>
</reference>
<feature type="compositionally biased region" description="Low complexity" evidence="1">
    <location>
        <begin position="256"/>
        <end position="275"/>
    </location>
</feature>
<dbReference type="Proteomes" id="UP000194127">
    <property type="component" value="Unassembled WGS sequence"/>
</dbReference>
<feature type="region of interest" description="Disordered" evidence="1">
    <location>
        <begin position="20"/>
        <end position="42"/>
    </location>
</feature>
<feature type="compositionally biased region" description="Polar residues" evidence="1">
    <location>
        <begin position="181"/>
        <end position="195"/>
    </location>
</feature>
<dbReference type="AlphaFoldDB" id="A0A1X6MLV7"/>
<dbReference type="STRING" id="670580.A0A1X6MLV7"/>
<gene>
    <name evidence="2" type="ORF">POSPLADRAFT_1050239</name>
</gene>
<feature type="region of interest" description="Disordered" evidence="1">
    <location>
        <begin position="57"/>
        <end position="301"/>
    </location>
</feature>
<dbReference type="GeneID" id="36324893"/>
<accession>A0A1X6MLV7</accession>
<dbReference type="RefSeq" id="XP_024333990.1">
    <property type="nucleotide sequence ID" value="XM_024479943.1"/>
</dbReference>
<feature type="compositionally biased region" description="Polar residues" evidence="1">
    <location>
        <begin position="215"/>
        <end position="224"/>
    </location>
</feature>
<dbReference type="OrthoDB" id="3363891at2759"/>
<protein>
    <submittedName>
        <fullName evidence="2">Uncharacterized protein</fullName>
    </submittedName>
</protein>
<proteinExistence type="predicted"/>
<evidence type="ECO:0000313" key="2">
    <source>
        <dbReference type="EMBL" id="OSX57196.1"/>
    </source>
</evidence>
<sequence>MSSRPEFDHEFFDAHRYSSESEERPFEHWYRGDMSRNGGVGELRVGKRDEMLDIASYGHTIRKPSHGTSHSKTSRSRSNSRGRDFSASRYGTRPRAESIGATVRESIYIDDDEHANDSTMVLDEQPPTDVEADFDNYEEADAYPYEQDVLPHPNGTISTPSLSLNTSQTSATAARSHRTTPSNISRIPTPTSYRQISPPPRTPTPSKAVRGATENGATSSASSTPRAQRMPRSQSQPQTQTQAQRSPPSAKRKAKSPAASSSGSAAAKKSKPPSSMRRMTPRKEENRRSIGQYPATDGDDVVDAIPVWTQPVPPSGNWDDVVLPVVARKKGLDGHYATVDGSPRPKQTRETEYEPVSSWNFRI</sequence>
<feature type="region of interest" description="Disordered" evidence="1">
    <location>
        <begin position="334"/>
        <end position="363"/>
    </location>
</feature>
<feature type="compositionally biased region" description="Acidic residues" evidence="1">
    <location>
        <begin position="130"/>
        <end position="141"/>
    </location>
</feature>